<proteinExistence type="predicted"/>
<dbReference type="AlphaFoldDB" id="A0A372M4M1"/>
<gene>
    <name evidence="2" type="ORF">DY218_15035</name>
</gene>
<evidence type="ECO:0000313" key="3">
    <source>
        <dbReference type="Proteomes" id="UP000263094"/>
    </source>
</evidence>
<name>A0A372M4M1_9ACTN</name>
<dbReference type="EMBL" id="QUAK01000081">
    <property type="protein sequence ID" value="RFU85888.1"/>
    <property type="molecule type" value="Genomic_DNA"/>
</dbReference>
<evidence type="ECO:0008006" key="4">
    <source>
        <dbReference type="Google" id="ProtNLM"/>
    </source>
</evidence>
<dbReference type="Proteomes" id="UP000263094">
    <property type="component" value="Unassembled WGS sequence"/>
</dbReference>
<dbReference type="RefSeq" id="WP_128556547.1">
    <property type="nucleotide sequence ID" value="NZ_QUAK01000081.1"/>
</dbReference>
<dbReference type="OrthoDB" id="4311729at2"/>
<evidence type="ECO:0000313" key="2">
    <source>
        <dbReference type="EMBL" id="RFU85888.1"/>
    </source>
</evidence>
<feature type="compositionally biased region" description="Low complexity" evidence="1">
    <location>
        <begin position="15"/>
        <end position="26"/>
    </location>
</feature>
<evidence type="ECO:0000256" key="1">
    <source>
        <dbReference type="SAM" id="MobiDB-lite"/>
    </source>
</evidence>
<accession>A0A372M4M1</accession>
<keyword evidence="3" id="KW-1185">Reference proteome</keyword>
<sequence>MAKNKNRKQGSPQERAQQQSQRGTEQQRPDAQQGAQSEVQASPADFAPGGSKRQKKFGHN</sequence>
<reference evidence="2 3" key="1">
    <citation type="submission" date="2018-08" db="EMBL/GenBank/DDBJ databases">
        <title>Isolation, diversity and antifungal activity of Actinobacteria from wheat.</title>
        <authorList>
            <person name="Han C."/>
        </authorList>
    </citation>
    <scope>NUCLEOTIDE SEQUENCE [LARGE SCALE GENOMIC DNA]</scope>
    <source>
        <strain evidence="2 3">NEAU-YY421</strain>
    </source>
</reference>
<feature type="region of interest" description="Disordered" evidence="1">
    <location>
        <begin position="1"/>
        <end position="60"/>
    </location>
</feature>
<feature type="compositionally biased region" description="Polar residues" evidence="1">
    <location>
        <begin position="29"/>
        <end position="40"/>
    </location>
</feature>
<comment type="caution">
    <text evidence="2">The sequence shown here is derived from an EMBL/GenBank/DDBJ whole genome shotgun (WGS) entry which is preliminary data.</text>
</comment>
<protein>
    <recommendedName>
        <fullName evidence="4">Small hydrophilic protein</fullName>
    </recommendedName>
</protein>
<organism evidence="2 3">
    <name type="scientific">Streptomyces triticagri</name>
    <dbReference type="NCBI Taxonomy" id="2293568"/>
    <lineage>
        <taxon>Bacteria</taxon>
        <taxon>Bacillati</taxon>
        <taxon>Actinomycetota</taxon>
        <taxon>Actinomycetes</taxon>
        <taxon>Kitasatosporales</taxon>
        <taxon>Streptomycetaceae</taxon>
        <taxon>Streptomyces</taxon>
    </lineage>
</organism>